<evidence type="ECO:0000313" key="5">
    <source>
        <dbReference type="Proteomes" id="UP000001225"/>
    </source>
</evidence>
<evidence type="ECO:0000313" key="4">
    <source>
        <dbReference type="EMBL" id="CAP43018.1"/>
    </source>
</evidence>
<dbReference type="PANTHER" id="PTHR30273:SF2">
    <property type="entry name" value="PROTEIN FECR"/>
    <property type="match status" value="1"/>
</dbReference>
<name>A9IQ49_BORPD</name>
<dbReference type="AlphaFoldDB" id="A9IQ49"/>
<keyword evidence="5" id="KW-1185">Reference proteome</keyword>
<protein>
    <submittedName>
        <fullName evidence="4">Transmembrane sensor</fullName>
    </submittedName>
</protein>
<dbReference type="Gene3D" id="2.60.120.1440">
    <property type="match status" value="1"/>
</dbReference>
<dbReference type="EMBL" id="AM902716">
    <property type="protein sequence ID" value="CAP43018.1"/>
    <property type="molecule type" value="Genomic_DNA"/>
</dbReference>
<dbReference type="Pfam" id="PF04773">
    <property type="entry name" value="FecR"/>
    <property type="match status" value="1"/>
</dbReference>
<keyword evidence="1" id="KW-0472">Membrane</keyword>
<sequence length="329" mass="35273">MAPNTPSSQASPLADQVIDWLLLLRSGQATQRDYAKFLAWRDANPQHDSAWQQLTGTLGGAAFGRLGDSYPAGYESDLPSLNLHPPSRSRRRFLGAVALLAAGGASAAYVGNMFFPLGSLTSDAATGTGERRRYMLSDGSELLLDARSRIDLTYTANTRKLNLLAGAVTVAASATDHRPFTVTTAEGTIHSAGTRYMVRQQPHRTLVVAHDEPVTIETLAGARDVLRPGLGVRFDSVRVGVPRAELAAQAAWEHGLIDARGQPLGEIIGALRPYYPGSLRVSMAAGGLPVTGEYSLDDVDATLRSLQQRMPIEVRRFTPWIISIGVASA</sequence>
<feature type="transmembrane region" description="Helical" evidence="1">
    <location>
        <begin position="93"/>
        <end position="115"/>
    </location>
</feature>
<dbReference type="PANTHER" id="PTHR30273">
    <property type="entry name" value="PERIPLASMIC SIGNAL SENSOR AND SIGMA FACTOR ACTIVATOR FECR-RELATED"/>
    <property type="match status" value="1"/>
</dbReference>
<reference evidence="4 5" key="1">
    <citation type="journal article" date="2008" name="BMC Genomics">
        <title>The missing link: Bordetella petrii is endowed with both the metabolic versatility of environmental bacteria and virulence traits of pathogenic Bordetellae.</title>
        <authorList>
            <person name="Gross R."/>
            <person name="Guzman C.A."/>
            <person name="Sebaihia M."/>
            <person name="Martins Dos Santos V.A."/>
            <person name="Pieper D.H."/>
            <person name="Koebnik R."/>
            <person name="Lechner M."/>
            <person name="Bartels D."/>
            <person name="Buhrmester J."/>
            <person name="Choudhuri J.V."/>
            <person name="Ebensen T."/>
            <person name="Gaigalat L."/>
            <person name="Herrmann S."/>
            <person name="Khachane A.N."/>
            <person name="Larisch C."/>
            <person name="Link S."/>
            <person name="Linke B."/>
            <person name="Meyer F."/>
            <person name="Mormann S."/>
            <person name="Nakunst D."/>
            <person name="Rueckert C."/>
            <person name="Schneiker-Bekel S."/>
            <person name="Schulze K."/>
            <person name="Vorhoelter F.J."/>
            <person name="Yevsa T."/>
            <person name="Engle J.T."/>
            <person name="Goldman W.E."/>
            <person name="Puehler A."/>
            <person name="Goebel U.B."/>
            <person name="Goesmann A."/>
            <person name="Bloecker H."/>
            <person name="Kaiser O."/>
            <person name="Martinez-Arias R."/>
        </authorList>
    </citation>
    <scope>NUCLEOTIDE SEQUENCE [LARGE SCALE GENOMIC DNA]</scope>
    <source>
        <strain evidence="5">ATCC BAA-461 / DSM 12804 / CCUG 43448 / CIP 107267 / Se-1111R</strain>
    </source>
</reference>
<feature type="domain" description="FecR N-terminal" evidence="3">
    <location>
        <begin position="15"/>
        <end position="54"/>
    </location>
</feature>
<dbReference type="STRING" id="94624.Bpet2676"/>
<dbReference type="Pfam" id="PF16220">
    <property type="entry name" value="DUF4880"/>
    <property type="match status" value="1"/>
</dbReference>
<dbReference type="InterPro" id="IPR012373">
    <property type="entry name" value="Ferrdict_sens_TM"/>
</dbReference>
<dbReference type="PIRSF" id="PIRSF018266">
    <property type="entry name" value="FecR"/>
    <property type="match status" value="1"/>
</dbReference>
<dbReference type="InterPro" id="IPR032623">
    <property type="entry name" value="FecR_N"/>
</dbReference>
<accession>A9IQ49</accession>
<evidence type="ECO:0000256" key="1">
    <source>
        <dbReference type="SAM" id="Phobius"/>
    </source>
</evidence>
<organism evidence="4 5">
    <name type="scientific">Bordetella petrii (strain ATCC BAA-461 / DSM 12804 / CCUG 43448 / CIP 107267 / Se-1111R)</name>
    <dbReference type="NCBI Taxonomy" id="340100"/>
    <lineage>
        <taxon>Bacteria</taxon>
        <taxon>Pseudomonadati</taxon>
        <taxon>Pseudomonadota</taxon>
        <taxon>Betaproteobacteria</taxon>
        <taxon>Burkholderiales</taxon>
        <taxon>Alcaligenaceae</taxon>
        <taxon>Bordetella</taxon>
    </lineage>
</organism>
<feature type="domain" description="FecR protein" evidence="2">
    <location>
        <begin position="124"/>
        <end position="208"/>
    </location>
</feature>
<proteinExistence type="predicted"/>
<gene>
    <name evidence="4" type="primary">fecR1</name>
    <name evidence="4" type="ordered locus">Bpet2676</name>
</gene>
<dbReference type="eggNOG" id="COG3712">
    <property type="taxonomic scope" value="Bacteria"/>
</dbReference>
<dbReference type="Proteomes" id="UP000001225">
    <property type="component" value="Chromosome"/>
</dbReference>
<dbReference type="KEGG" id="bpt:Bpet2676"/>
<dbReference type="GO" id="GO:0016989">
    <property type="term" value="F:sigma factor antagonist activity"/>
    <property type="evidence" value="ECO:0007669"/>
    <property type="project" value="TreeGrafter"/>
</dbReference>
<evidence type="ECO:0000259" key="2">
    <source>
        <dbReference type="Pfam" id="PF04773"/>
    </source>
</evidence>
<dbReference type="InterPro" id="IPR006860">
    <property type="entry name" value="FecR"/>
</dbReference>
<keyword evidence="1" id="KW-1133">Transmembrane helix</keyword>
<keyword evidence="1 4" id="KW-0812">Transmembrane</keyword>
<evidence type="ECO:0000259" key="3">
    <source>
        <dbReference type="Pfam" id="PF16220"/>
    </source>
</evidence>